<feature type="transmembrane region" description="Helical" evidence="7">
    <location>
        <begin position="361"/>
        <end position="381"/>
    </location>
</feature>
<dbReference type="Gene3D" id="1.20.1640.10">
    <property type="entry name" value="Multidrug efflux transporter AcrB transmembrane domain"/>
    <property type="match status" value="2"/>
</dbReference>
<gene>
    <name evidence="9" type="ORF">ACFQDH_04485</name>
</gene>
<keyword evidence="10" id="KW-1185">Reference proteome</keyword>
<comment type="similarity">
    <text evidence="2">Belongs to the resistance-nodulation-cell division (RND) (TC 2.A.6) family. MmpL subfamily.</text>
</comment>
<accession>A0ABW2ACE2</accession>
<keyword evidence="3" id="KW-1003">Cell membrane</keyword>
<feature type="transmembrane region" description="Helical" evidence="7">
    <location>
        <begin position="215"/>
        <end position="235"/>
    </location>
</feature>
<keyword evidence="4 7" id="KW-0812">Transmembrane</keyword>
<feature type="domain" description="SSD" evidence="8">
    <location>
        <begin position="221"/>
        <end position="313"/>
    </location>
</feature>
<sequence length="731" mass="75367">MVQQAPLRCSRGWIGTLVVLAALLASMGTGFKDVTGLPSSESSHAYSLLGTSSNSSTQTGRIAWRTDGAAVDSAAVRAETTTMLDEVAKLPGVLKVTSPYTRAGDGQLSASHHTAYANVTINTDKADVTDVDHAVQKVVGSHLDVTLGGQAFAPQTKGGGPAEIIGILAALAVLLLVFRSVWAAALPIITGVAGVITSLLLVMLASHVVDLSSNVITMGSLIGLGVGIDYSLFIVNRHRKALMSGSSVAEAAGQAADTSGRAVIFAGLTVIAALLAMVVVGMSVLTGMGQAAAITVAFTVLAALTLLPALLGLFGLRVLSKRQRAQLAAGDLDNADGEGGSGRSTPAAAWGRLVTRGPKRMIVLAGVVLAIVAIPTLSLRIGNADASTDPGQSQSRQYYEMMSPAFGKGVDAGLVLVASTPDQGATRALDSLADQVAKTAGVATVTPPQVARQGVSVVQVTPTTSAGSQQTEDLVNHLRDDVIPAAEAGSALHVYVGGETASNIDIAQALMSKLPLYLALVAILGFLLLVIAFRSLLVPLVGAISNLATIVVGLGFITAIFQWGWGTSLLGVGDGGPVSYIVPVMIVGVMFGLSMDYQVFLVSRMHEEWTHAADNDRSIRVGLKETAKVIATAATIMLCVFASFGFSGERIVASIGVGLALAVVVDAFVVRMVLVPALMKVLGARNWAYPRWADKITPHVSVEGPGTATLGDQQVSAEAPRRLAIAENERP</sequence>
<dbReference type="PANTHER" id="PTHR33406:SF11">
    <property type="entry name" value="MEMBRANE PROTEIN SCO6666-RELATED"/>
    <property type="match status" value="1"/>
</dbReference>
<protein>
    <submittedName>
        <fullName evidence="9">MMPL family transporter</fullName>
    </submittedName>
</protein>
<keyword evidence="6 7" id="KW-0472">Membrane</keyword>
<reference evidence="10" key="1">
    <citation type="journal article" date="2019" name="Int. J. Syst. Evol. Microbiol.">
        <title>The Global Catalogue of Microorganisms (GCM) 10K type strain sequencing project: providing services to taxonomists for standard genome sequencing and annotation.</title>
        <authorList>
            <consortium name="The Broad Institute Genomics Platform"/>
            <consortium name="The Broad Institute Genome Sequencing Center for Infectious Disease"/>
            <person name="Wu L."/>
            <person name="Ma J."/>
        </authorList>
    </citation>
    <scope>NUCLEOTIDE SEQUENCE [LARGE SCALE GENOMIC DNA]</scope>
    <source>
        <strain evidence="10">CCUG 58127</strain>
    </source>
</reference>
<feature type="transmembrane region" description="Helical" evidence="7">
    <location>
        <begin position="291"/>
        <end position="316"/>
    </location>
</feature>
<evidence type="ECO:0000256" key="7">
    <source>
        <dbReference type="SAM" id="Phobius"/>
    </source>
</evidence>
<evidence type="ECO:0000256" key="4">
    <source>
        <dbReference type="ARBA" id="ARBA00022692"/>
    </source>
</evidence>
<feature type="transmembrane region" description="Helical" evidence="7">
    <location>
        <begin position="652"/>
        <end position="674"/>
    </location>
</feature>
<dbReference type="SUPFAM" id="SSF82866">
    <property type="entry name" value="Multidrug efflux transporter AcrB transmembrane domain"/>
    <property type="match status" value="2"/>
</dbReference>
<name>A0ABW2ACE2_9MICO</name>
<evidence type="ECO:0000313" key="9">
    <source>
        <dbReference type="EMBL" id="MFC6704542.1"/>
    </source>
</evidence>
<feature type="transmembrane region" description="Helical" evidence="7">
    <location>
        <begin position="189"/>
        <end position="209"/>
    </location>
</feature>
<feature type="transmembrane region" description="Helical" evidence="7">
    <location>
        <begin position="262"/>
        <end position="285"/>
    </location>
</feature>
<feature type="transmembrane region" description="Helical" evidence="7">
    <location>
        <begin position="12"/>
        <end position="31"/>
    </location>
</feature>
<organism evidence="9 10">
    <name type="scientific">Flexivirga alba</name>
    <dbReference type="NCBI Taxonomy" id="702742"/>
    <lineage>
        <taxon>Bacteria</taxon>
        <taxon>Bacillati</taxon>
        <taxon>Actinomycetota</taxon>
        <taxon>Actinomycetes</taxon>
        <taxon>Micrococcales</taxon>
        <taxon>Dermacoccaceae</taxon>
        <taxon>Flexivirga</taxon>
    </lineage>
</organism>
<dbReference type="Pfam" id="PF03176">
    <property type="entry name" value="MMPL"/>
    <property type="match status" value="2"/>
</dbReference>
<feature type="transmembrane region" description="Helical" evidence="7">
    <location>
        <begin position="164"/>
        <end position="182"/>
    </location>
</feature>
<feature type="transmembrane region" description="Helical" evidence="7">
    <location>
        <begin position="514"/>
        <end position="533"/>
    </location>
</feature>
<evidence type="ECO:0000256" key="3">
    <source>
        <dbReference type="ARBA" id="ARBA00022475"/>
    </source>
</evidence>
<dbReference type="InterPro" id="IPR050545">
    <property type="entry name" value="Mycobact_MmpL"/>
</dbReference>
<proteinExistence type="inferred from homology"/>
<dbReference type="InterPro" id="IPR000731">
    <property type="entry name" value="SSD"/>
</dbReference>
<dbReference type="InterPro" id="IPR004869">
    <property type="entry name" value="MMPL_dom"/>
</dbReference>
<evidence type="ECO:0000313" key="10">
    <source>
        <dbReference type="Proteomes" id="UP001596298"/>
    </source>
</evidence>
<dbReference type="RefSeq" id="WP_382398870.1">
    <property type="nucleotide sequence ID" value="NZ_JBHSWH010000001.1"/>
</dbReference>
<feature type="transmembrane region" description="Helical" evidence="7">
    <location>
        <begin position="540"/>
        <end position="565"/>
    </location>
</feature>
<evidence type="ECO:0000256" key="2">
    <source>
        <dbReference type="ARBA" id="ARBA00010157"/>
    </source>
</evidence>
<evidence type="ECO:0000256" key="1">
    <source>
        <dbReference type="ARBA" id="ARBA00004651"/>
    </source>
</evidence>
<dbReference type="Proteomes" id="UP001596298">
    <property type="component" value="Unassembled WGS sequence"/>
</dbReference>
<dbReference type="EMBL" id="JBHSWH010000001">
    <property type="protein sequence ID" value="MFC6704542.1"/>
    <property type="molecule type" value="Genomic_DNA"/>
</dbReference>
<comment type="subcellular location">
    <subcellularLocation>
        <location evidence="1">Cell membrane</location>
        <topology evidence="1">Multi-pass membrane protein</topology>
    </subcellularLocation>
</comment>
<feature type="transmembrane region" description="Helical" evidence="7">
    <location>
        <begin position="577"/>
        <end position="595"/>
    </location>
</feature>
<dbReference type="PANTHER" id="PTHR33406">
    <property type="entry name" value="MEMBRANE PROTEIN MJ1562-RELATED"/>
    <property type="match status" value="1"/>
</dbReference>
<evidence type="ECO:0000256" key="6">
    <source>
        <dbReference type="ARBA" id="ARBA00023136"/>
    </source>
</evidence>
<feature type="transmembrane region" description="Helical" evidence="7">
    <location>
        <begin position="627"/>
        <end position="646"/>
    </location>
</feature>
<evidence type="ECO:0000256" key="5">
    <source>
        <dbReference type="ARBA" id="ARBA00022989"/>
    </source>
</evidence>
<evidence type="ECO:0000259" key="8">
    <source>
        <dbReference type="PROSITE" id="PS50156"/>
    </source>
</evidence>
<comment type="caution">
    <text evidence="9">The sequence shown here is derived from an EMBL/GenBank/DDBJ whole genome shotgun (WGS) entry which is preliminary data.</text>
</comment>
<keyword evidence="5 7" id="KW-1133">Transmembrane helix</keyword>
<dbReference type="PROSITE" id="PS50156">
    <property type="entry name" value="SSD"/>
    <property type="match status" value="1"/>
</dbReference>